<keyword evidence="2" id="KW-0472">Membrane</keyword>
<keyword evidence="4" id="KW-1185">Reference proteome</keyword>
<feature type="compositionally biased region" description="Low complexity" evidence="1">
    <location>
        <begin position="719"/>
        <end position="728"/>
    </location>
</feature>
<feature type="compositionally biased region" description="Polar residues" evidence="1">
    <location>
        <begin position="612"/>
        <end position="628"/>
    </location>
</feature>
<feature type="compositionally biased region" description="Basic and acidic residues" evidence="1">
    <location>
        <begin position="936"/>
        <end position="946"/>
    </location>
</feature>
<feature type="compositionally biased region" description="Basic and acidic residues" evidence="1">
    <location>
        <begin position="1032"/>
        <end position="1059"/>
    </location>
</feature>
<feature type="transmembrane region" description="Helical" evidence="2">
    <location>
        <begin position="493"/>
        <end position="516"/>
    </location>
</feature>
<sequence>MSAKHPRYIAAVEFSSCLTGDKESASCNKISFSTSASSYQISADSGSNVVDAPIGSKSDSISCSSYSSDGASKIVTAQYDHQGRLNQSEFAASCLSHFTRQRQEQHMKSSKTIVQKKHQRRQKHMETRKTQLMANYSHQKKQQRPRQEGRDDDVDRTAHNVGAWGEQLQTTIVELKDTDCQNRRPPCKRVIDKSRHNRTEATGVDERDRNGYGRKHPRCDLYLGLAVNYLVLMSSIAFSNNYSTTSSSVETAVLTLSSLSFIQTFILGIRCVYRSFRGYFTSKTLPSYRYNDSLFRKIQVGFTLEQFVASCILVNTCISSGMILYPRYDAITSAEVAVAGNDIWNANLFYSTYISLYGSAYLAVNVFVNDGASTSNQSSIKMLLFMALLSSICTATSLLVMSSGPVCNGADLGQMPYCSSAKTAGGLSVLCALFSSLPCVIYHFNQQPHSNVTIVAHGVCMECSTSKWWMINGRNSWGRRVSQRSMRLFQQSVLLGTSTLLVILQSANVAIVSPLSGPGHDVGNAFVTSWVAWVTSLLLWKNSCVEFAYLISSPSLLQAREKHFSSGINMVPTDDYAYVDIENDVQPEGPIDNDDAEGYRRAAAQGDDEGNSPRTTNDCSSYDSSSNANPRVVISSWNLYHDAKRKNVPEVDFRRSTSTQATQECSNLSLDYSSRSPAGTMRSDSISTKAGTSKSSSFESSSRRINKDDRKERPHGGEKSSSGVVSSKNSKETQSRRRSPPLLPPSPCRPNHGNNTSQSLRNMLEIKSRTNDNRMPAKGLSSTRFSAGSSLTPDTMHTSSTPITMHSSATPVTMHSSATPVTINPQGESCMASKRVAATANAAARRPLTPKEPSTPQKTASMSDESDNSLGKSFDILLSGTSSVVTELTFDEHIAPPPTGQGLKMTKLSIDVASAFHAAAVSANAKKTAMEEIANRFRLKPEDNKRKSAPRQKQSQSSSRHHPGSQGLPNPESLRNERIETLLRSTIRPAVTGSQADHRSTEAFLASSMREALMSMFSTEGCAPTTTDENFSYDRSRMRGNTDIRAKRSEDADAQRDMRPSAPIKRRVFSQEGITCESSPVEQNAF</sequence>
<evidence type="ECO:0000256" key="1">
    <source>
        <dbReference type="SAM" id="MobiDB-lite"/>
    </source>
</evidence>
<feature type="compositionally biased region" description="Polar residues" evidence="1">
    <location>
        <begin position="752"/>
        <end position="761"/>
    </location>
</feature>
<evidence type="ECO:0000313" key="4">
    <source>
        <dbReference type="Proteomes" id="UP001530315"/>
    </source>
</evidence>
<dbReference type="EMBL" id="JALLAZ020001180">
    <property type="protein sequence ID" value="KAL3779181.1"/>
    <property type="molecule type" value="Genomic_DNA"/>
</dbReference>
<gene>
    <name evidence="3" type="ORF">ACHAW5_009378</name>
</gene>
<feature type="compositionally biased region" description="Polar residues" evidence="1">
    <location>
        <begin position="852"/>
        <end position="869"/>
    </location>
</feature>
<keyword evidence="2" id="KW-1133">Transmembrane helix</keyword>
<dbReference type="AlphaFoldDB" id="A0ABD3NW78"/>
<feature type="region of interest" description="Disordered" evidence="1">
    <location>
        <begin position="936"/>
        <end position="974"/>
    </location>
</feature>
<keyword evidence="2" id="KW-0812">Transmembrane</keyword>
<feature type="compositionally biased region" description="Polar residues" evidence="1">
    <location>
        <begin position="656"/>
        <end position="692"/>
    </location>
</feature>
<feature type="transmembrane region" description="Helical" evidence="2">
    <location>
        <begin position="424"/>
        <end position="444"/>
    </location>
</feature>
<organism evidence="3 4">
    <name type="scientific">Stephanodiscus triporus</name>
    <dbReference type="NCBI Taxonomy" id="2934178"/>
    <lineage>
        <taxon>Eukaryota</taxon>
        <taxon>Sar</taxon>
        <taxon>Stramenopiles</taxon>
        <taxon>Ochrophyta</taxon>
        <taxon>Bacillariophyta</taxon>
        <taxon>Coscinodiscophyceae</taxon>
        <taxon>Thalassiosirophycidae</taxon>
        <taxon>Stephanodiscales</taxon>
        <taxon>Stephanodiscaceae</taxon>
        <taxon>Stephanodiscus</taxon>
    </lineage>
</organism>
<feature type="region of interest" description="Disordered" evidence="1">
    <location>
        <begin position="651"/>
        <end position="799"/>
    </location>
</feature>
<feature type="compositionally biased region" description="Basic and acidic residues" evidence="1">
    <location>
        <begin position="701"/>
        <end position="718"/>
    </location>
</feature>
<proteinExistence type="predicted"/>
<feature type="transmembrane region" description="Helical" evidence="2">
    <location>
        <begin position="348"/>
        <end position="368"/>
    </location>
</feature>
<protein>
    <recommendedName>
        <fullName evidence="5">Transmembrane protein</fullName>
    </recommendedName>
</protein>
<feature type="region of interest" description="Disordered" evidence="1">
    <location>
        <begin position="839"/>
        <end position="869"/>
    </location>
</feature>
<comment type="caution">
    <text evidence="3">The sequence shown here is derived from an EMBL/GenBank/DDBJ whole genome shotgun (WGS) entry which is preliminary data.</text>
</comment>
<feature type="transmembrane region" description="Helical" evidence="2">
    <location>
        <begin position="380"/>
        <end position="404"/>
    </location>
</feature>
<evidence type="ECO:0000256" key="2">
    <source>
        <dbReference type="SAM" id="Phobius"/>
    </source>
</evidence>
<reference evidence="3 4" key="1">
    <citation type="submission" date="2024-10" db="EMBL/GenBank/DDBJ databases">
        <title>Updated reference genomes for cyclostephanoid diatoms.</title>
        <authorList>
            <person name="Roberts W.R."/>
            <person name="Alverson A.J."/>
        </authorList>
    </citation>
    <scope>NUCLEOTIDE SEQUENCE [LARGE SCALE GENOMIC DNA]</scope>
    <source>
        <strain evidence="3 4">AJA276-08</strain>
    </source>
</reference>
<feature type="region of interest" description="Disordered" evidence="1">
    <location>
        <begin position="602"/>
        <end position="628"/>
    </location>
</feature>
<feature type="transmembrane region" description="Helical" evidence="2">
    <location>
        <begin position="221"/>
        <end position="239"/>
    </location>
</feature>
<dbReference type="Proteomes" id="UP001530315">
    <property type="component" value="Unassembled WGS sequence"/>
</dbReference>
<evidence type="ECO:0008006" key="5">
    <source>
        <dbReference type="Google" id="ProtNLM"/>
    </source>
</evidence>
<feature type="compositionally biased region" description="Polar residues" evidence="1">
    <location>
        <begin position="780"/>
        <end position="799"/>
    </location>
</feature>
<evidence type="ECO:0000313" key="3">
    <source>
        <dbReference type="EMBL" id="KAL3779181.1"/>
    </source>
</evidence>
<feature type="transmembrane region" description="Helical" evidence="2">
    <location>
        <begin position="251"/>
        <end position="273"/>
    </location>
</feature>
<feature type="region of interest" description="Disordered" evidence="1">
    <location>
        <begin position="103"/>
        <end position="156"/>
    </location>
</feature>
<feature type="compositionally biased region" description="Basic and acidic residues" evidence="1">
    <location>
        <begin position="145"/>
        <end position="156"/>
    </location>
</feature>
<feature type="compositionally biased region" description="Polar residues" evidence="1">
    <location>
        <begin position="1072"/>
        <end position="1086"/>
    </location>
</feature>
<accession>A0ABD3NW78</accession>
<feature type="transmembrane region" description="Helical" evidence="2">
    <location>
        <begin position="307"/>
        <end position="328"/>
    </location>
</feature>
<feature type="compositionally biased region" description="Basic residues" evidence="1">
    <location>
        <begin position="114"/>
        <end position="123"/>
    </location>
</feature>
<feature type="region of interest" description="Disordered" evidence="1">
    <location>
        <begin position="1027"/>
        <end position="1086"/>
    </location>
</feature>
<name>A0ABD3NW78_9STRA</name>